<proteinExistence type="predicted"/>
<dbReference type="AlphaFoldDB" id="A0A151S0X1"/>
<keyword evidence="2" id="KW-1185">Reference proteome</keyword>
<name>A0A151S0X1_CAJCA</name>
<dbReference type="EMBL" id="KQ483501">
    <property type="protein sequence ID" value="KYP48408.1"/>
    <property type="molecule type" value="Genomic_DNA"/>
</dbReference>
<organism evidence="1 2">
    <name type="scientific">Cajanus cajan</name>
    <name type="common">Pigeon pea</name>
    <name type="synonym">Cajanus indicus</name>
    <dbReference type="NCBI Taxonomy" id="3821"/>
    <lineage>
        <taxon>Eukaryota</taxon>
        <taxon>Viridiplantae</taxon>
        <taxon>Streptophyta</taxon>
        <taxon>Embryophyta</taxon>
        <taxon>Tracheophyta</taxon>
        <taxon>Spermatophyta</taxon>
        <taxon>Magnoliopsida</taxon>
        <taxon>eudicotyledons</taxon>
        <taxon>Gunneridae</taxon>
        <taxon>Pentapetalae</taxon>
        <taxon>rosids</taxon>
        <taxon>fabids</taxon>
        <taxon>Fabales</taxon>
        <taxon>Fabaceae</taxon>
        <taxon>Papilionoideae</taxon>
        <taxon>50 kb inversion clade</taxon>
        <taxon>NPAAA clade</taxon>
        <taxon>indigoferoid/millettioid clade</taxon>
        <taxon>Phaseoleae</taxon>
        <taxon>Cajanus</taxon>
    </lineage>
</organism>
<gene>
    <name evidence="1" type="ORF">KK1_029944</name>
</gene>
<reference evidence="1" key="1">
    <citation type="journal article" date="2012" name="Nat. Biotechnol.">
        <title>Draft genome sequence of pigeonpea (Cajanus cajan), an orphan legume crop of resource-poor farmers.</title>
        <authorList>
            <person name="Varshney R.K."/>
            <person name="Chen W."/>
            <person name="Li Y."/>
            <person name="Bharti A.K."/>
            <person name="Saxena R.K."/>
            <person name="Schlueter J.A."/>
            <person name="Donoghue M.T."/>
            <person name="Azam S."/>
            <person name="Fan G."/>
            <person name="Whaley A.M."/>
            <person name="Farmer A.D."/>
            <person name="Sheridan J."/>
            <person name="Iwata A."/>
            <person name="Tuteja R."/>
            <person name="Penmetsa R.V."/>
            <person name="Wu W."/>
            <person name="Upadhyaya H.D."/>
            <person name="Yang S.P."/>
            <person name="Shah T."/>
            <person name="Saxena K.B."/>
            <person name="Michael T."/>
            <person name="McCombie W.R."/>
            <person name="Yang B."/>
            <person name="Zhang G."/>
            <person name="Yang H."/>
            <person name="Wang J."/>
            <person name="Spillane C."/>
            <person name="Cook D.R."/>
            <person name="May G.D."/>
            <person name="Xu X."/>
            <person name="Jackson S.A."/>
        </authorList>
    </citation>
    <scope>NUCLEOTIDE SEQUENCE [LARGE SCALE GENOMIC DNA]</scope>
</reference>
<evidence type="ECO:0000313" key="2">
    <source>
        <dbReference type="Proteomes" id="UP000075243"/>
    </source>
</evidence>
<dbReference type="Proteomes" id="UP000075243">
    <property type="component" value="Unassembled WGS sequence"/>
</dbReference>
<accession>A0A151S0X1</accession>
<feature type="non-terminal residue" evidence="1">
    <location>
        <position position="1"/>
    </location>
</feature>
<protein>
    <submittedName>
        <fullName evidence="1">Uncharacterized protein</fullName>
    </submittedName>
</protein>
<sequence>LSFYYLGLPVGVTVRSESVWQPVLERVKAKLTTSVIPIISLIKYKININSNEVNLL</sequence>
<evidence type="ECO:0000313" key="1">
    <source>
        <dbReference type="EMBL" id="KYP48408.1"/>
    </source>
</evidence>